<reference evidence="3" key="2">
    <citation type="submission" date="2025-08" db="UniProtKB">
        <authorList>
            <consortium name="RefSeq"/>
        </authorList>
    </citation>
    <scope>IDENTIFICATION</scope>
</reference>
<protein>
    <submittedName>
        <fullName evidence="3">Uncharacterized protein LOC107013379</fullName>
    </submittedName>
</protein>
<reference evidence="2" key="1">
    <citation type="journal article" date="2014" name="Nat. Genet.">
        <title>The genome of the stress-tolerant wild tomato species Solanum pennellii.</title>
        <authorList>
            <person name="Bolger A."/>
            <person name="Scossa F."/>
            <person name="Bolger M.E."/>
            <person name="Lanz C."/>
            <person name="Maumus F."/>
            <person name="Tohge T."/>
            <person name="Quesneville H."/>
            <person name="Alseekh S."/>
            <person name="Sorensen I."/>
            <person name="Lichtenstein G."/>
            <person name="Fich E.A."/>
            <person name="Conte M."/>
            <person name="Keller H."/>
            <person name="Schneeberger K."/>
            <person name="Schwacke R."/>
            <person name="Ofner I."/>
            <person name="Vrebalov J."/>
            <person name="Xu Y."/>
            <person name="Osorio S."/>
            <person name="Aflitos S.A."/>
            <person name="Schijlen E."/>
            <person name="Jimenez-Gomez J.M."/>
            <person name="Ryngajllo M."/>
            <person name="Kimura S."/>
            <person name="Kumar R."/>
            <person name="Koenig D."/>
            <person name="Headland L.R."/>
            <person name="Maloof J.N."/>
            <person name="Sinha N."/>
            <person name="van Ham R.C."/>
            <person name="Lankhorst R.K."/>
            <person name="Mao L."/>
            <person name="Vogel A."/>
            <person name="Arsova B."/>
            <person name="Panstruga R."/>
            <person name="Fei Z."/>
            <person name="Rose J.K."/>
            <person name="Zamir D."/>
            <person name="Carrari F."/>
            <person name="Giovannoni J.J."/>
            <person name="Weigel D."/>
            <person name="Usadel B."/>
            <person name="Fernie A.R."/>
        </authorList>
    </citation>
    <scope>NUCLEOTIDE SEQUENCE [LARGE SCALE GENOMIC DNA]</scope>
    <source>
        <strain evidence="2">cv. LA0716</strain>
    </source>
</reference>
<proteinExistence type="predicted"/>
<dbReference type="PANTHER" id="PTHR46148">
    <property type="entry name" value="CHROMO DOMAIN-CONTAINING PROTEIN"/>
    <property type="match status" value="1"/>
</dbReference>
<dbReference type="GeneID" id="107013379"/>
<keyword evidence="2" id="KW-1185">Reference proteome</keyword>
<organism evidence="2 3">
    <name type="scientific">Solanum pennellii</name>
    <name type="common">Tomato</name>
    <name type="synonym">Lycopersicon pennellii</name>
    <dbReference type="NCBI Taxonomy" id="28526"/>
    <lineage>
        <taxon>Eukaryota</taxon>
        <taxon>Viridiplantae</taxon>
        <taxon>Streptophyta</taxon>
        <taxon>Embryophyta</taxon>
        <taxon>Tracheophyta</taxon>
        <taxon>Spermatophyta</taxon>
        <taxon>Magnoliopsida</taxon>
        <taxon>eudicotyledons</taxon>
        <taxon>Gunneridae</taxon>
        <taxon>Pentapetalae</taxon>
        <taxon>asterids</taxon>
        <taxon>lamiids</taxon>
        <taxon>Solanales</taxon>
        <taxon>Solanaceae</taxon>
        <taxon>Solanoideae</taxon>
        <taxon>Solaneae</taxon>
        <taxon>Solanum</taxon>
        <taxon>Solanum subgen. Lycopersicon</taxon>
    </lineage>
</organism>
<accession>A0ABM1GBQ5</accession>
<dbReference type="PANTHER" id="PTHR46148:SF54">
    <property type="entry name" value="RETROTRANSPOSON-LIKE PROTEIN"/>
    <property type="match status" value="1"/>
</dbReference>
<dbReference type="Pfam" id="PF24626">
    <property type="entry name" value="SH3_Tf2-1"/>
    <property type="match status" value="1"/>
</dbReference>
<evidence type="ECO:0000313" key="3">
    <source>
        <dbReference type="RefSeq" id="XP_015068789.1"/>
    </source>
</evidence>
<sequence length="161" mass="18581">MTPFEVVYGRPPPTVVRYLKDGTSNSVIATSLCQRDETLGVLKANSLHSQVRMKATADKSRREVSFAIGDWVYVRLRPYRQLSLRSQRHTKLNLRFFSPFQTVQRDGEVAYKLDISQYSKIYPVFHVSVLRKCLRSPSQQITPLELLDQSSSLILLPEYFI</sequence>
<feature type="domain" description="Tf2-1-like SH3-like" evidence="1">
    <location>
        <begin position="69"/>
        <end position="133"/>
    </location>
</feature>
<dbReference type="RefSeq" id="XP_015068789.1">
    <property type="nucleotide sequence ID" value="XM_015213303.1"/>
</dbReference>
<name>A0ABM1GBQ5_SOLPN</name>
<dbReference type="Proteomes" id="UP000694930">
    <property type="component" value="Chromosome 3"/>
</dbReference>
<dbReference type="InterPro" id="IPR056924">
    <property type="entry name" value="SH3_Tf2-1"/>
</dbReference>
<gene>
    <name evidence="3" type="primary">LOC107013379</name>
</gene>
<evidence type="ECO:0000259" key="1">
    <source>
        <dbReference type="Pfam" id="PF24626"/>
    </source>
</evidence>
<evidence type="ECO:0000313" key="2">
    <source>
        <dbReference type="Proteomes" id="UP000694930"/>
    </source>
</evidence>